<dbReference type="RefSeq" id="WP_224751982.1">
    <property type="nucleotide sequence ID" value="NZ_JACXZS010000011.1"/>
</dbReference>
<sequence>MTDDEFDALLRSADPARTPLDTTPGPADRARLHAIMAASPQRTSAGPVDRLRAAFAAARRTSARPALRWSGALAVVAIVVAGALGIASLTAAPAYAQTPPLLVVEHLDQSIDDVLAASISVLRSAPERVAGRDAEVVRWALREDGSDDPVIVPEWQRWVWNSDGTGQLEATAGAPYSVTSDGRIVAPAGDAPTEGQPIVGPRSEAGRYGYFPDEPPADPAALRAYFAERTGLAPDADALAVWGAVSALRDEWSLSPAQQAAALELLRDAGGLRVLGHVTDRFGREGIALQVASTDRPDFSATVVLDADSREIIAADIVYRGDSGRIDVPKDSVIEYSVWLRR</sequence>
<reference evidence="2 3" key="1">
    <citation type="submission" date="2020-09" db="EMBL/GenBank/DDBJ databases">
        <title>Isolation and identification of active actinomycetes.</title>
        <authorList>
            <person name="Li X."/>
        </authorList>
    </citation>
    <scope>NUCLEOTIDE SEQUENCE [LARGE SCALE GENOMIC DNA]</scope>
    <source>
        <strain evidence="2 3">NEAU-LLC</strain>
    </source>
</reference>
<evidence type="ECO:0000313" key="3">
    <source>
        <dbReference type="Proteomes" id="UP000598426"/>
    </source>
</evidence>
<feature type="transmembrane region" description="Helical" evidence="1">
    <location>
        <begin position="69"/>
        <end position="92"/>
    </location>
</feature>
<keyword evidence="1" id="KW-0472">Membrane</keyword>
<keyword evidence="1" id="KW-0812">Transmembrane</keyword>
<organism evidence="2 3">
    <name type="scientific">Microbacterium helvum</name>
    <dbReference type="NCBI Taxonomy" id="2773713"/>
    <lineage>
        <taxon>Bacteria</taxon>
        <taxon>Bacillati</taxon>
        <taxon>Actinomycetota</taxon>
        <taxon>Actinomycetes</taxon>
        <taxon>Micrococcales</taxon>
        <taxon>Microbacteriaceae</taxon>
        <taxon>Microbacterium</taxon>
    </lineage>
</organism>
<proteinExistence type="predicted"/>
<keyword evidence="1" id="KW-1133">Transmembrane helix</keyword>
<gene>
    <name evidence="2" type="ORF">IF188_15615</name>
</gene>
<name>A0ABR8NVN4_9MICO</name>
<keyword evidence="3" id="KW-1185">Reference proteome</keyword>
<protein>
    <recommendedName>
        <fullName evidence="4">CU044_5270 family protein</fullName>
    </recommendedName>
</protein>
<dbReference type="EMBL" id="JACXZS010000011">
    <property type="protein sequence ID" value="MBD3943121.1"/>
    <property type="molecule type" value="Genomic_DNA"/>
</dbReference>
<evidence type="ECO:0000256" key="1">
    <source>
        <dbReference type="SAM" id="Phobius"/>
    </source>
</evidence>
<evidence type="ECO:0000313" key="2">
    <source>
        <dbReference type="EMBL" id="MBD3943121.1"/>
    </source>
</evidence>
<dbReference type="Proteomes" id="UP000598426">
    <property type="component" value="Unassembled WGS sequence"/>
</dbReference>
<comment type="caution">
    <text evidence="2">The sequence shown here is derived from an EMBL/GenBank/DDBJ whole genome shotgun (WGS) entry which is preliminary data.</text>
</comment>
<accession>A0ABR8NVN4</accession>
<evidence type="ECO:0008006" key="4">
    <source>
        <dbReference type="Google" id="ProtNLM"/>
    </source>
</evidence>